<feature type="region of interest" description="Disordered" evidence="1">
    <location>
        <begin position="381"/>
        <end position="448"/>
    </location>
</feature>
<dbReference type="RefSeq" id="XP_018163672.1">
    <property type="nucleotide sequence ID" value="XM_018295310.1"/>
</dbReference>
<feature type="region of interest" description="Disordered" evidence="1">
    <location>
        <begin position="334"/>
        <end position="353"/>
    </location>
</feature>
<dbReference type="AlphaFoldDB" id="A0A1B7YSX9"/>
<feature type="compositionally biased region" description="Acidic residues" evidence="1">
    <location>
        <begin position="436"/>
        <end position="448"/>
    </location>
</feature>
<feature type="compositionally biased region" description="Low complexity" evidence="1">
    <location>
        <begin position="103"/>
        <end position="125"/>
    </location>
</feature>
<name>A0A1B7YSX9_COLHI</name>
<reference evidence="3" key="1">
    <citation type="journal article" date="2017" name="BMC Genomics">
        <title>Gapless genome assembly of Colletotrichum higginsianum reveals chromosome structure and association of transposable elements with secondary metabolite gene clusters.</title>
        <authorList>
            <person name="Dallery J.-F."/>
            <person name="Lapalu N."/>
            <person name="Zampounis A."/>
            <person name="Pigne S."/>
            <person name="Luyten I."/>
            <person name="Amselem J."/>
            <person name="Wittenberg A.H.J."/>
            <person name="Zhou S."/>
            <person name="de Queiroz M.V."/>
            <person name="Robin G.P."/>
            <person name="Auger A."/>
            <person name="Hainaut M."/>
            <person name="Henrissat B."/>
            <person name="Kim K.-T."/>
            <person name="Lee Y.-H."/>
            <person name="Lespinet O."/>
            <person name="Schwartz D.C."/>
            <person name="Thon M.R."/>
            <person name="O'Connell R.J."/>
        </authorList>
    </citation>
    <scope>NUCLEOTIDE SEQUENCE [LARGE SCALE GENOMIC DNA]</scope>
    <source>
        <strain evidence="3">IMI 349063</strain>
    </source>
</reference>
<dbReference type="GeneID" id="28859417"/>
<dbReference type="VEuPathDB" id="FungiDB:CH63R_00335"/>
<accession>A0A1B7YSX9</accession>
<keyword evidence="3" id="KW-1185">Reference proteome</keyword>
<feature type="compositionally biased region" description="Basic and acidic residues" evidence="1">
    <location>
        <begin position="142"/>
        <end position="155"/>
    </location>
</feature>
<dbReference type="Proteomes" id="UP000092177">
    <property type="component" value="Chromosome 1"/>
</dbReference>
<dbReference type="EMBL" id="LTAN01000001">
    <property type="protein sequence ID" value="OBR15155.1"/>
    <property type="molecule type" value="Genomic_DNA"/>
</dbReference>
<dbReference type="PANTHER" id="PTHR38166">
    <property type="entry name" value="C2H2-TYPE DOMAIN-CONTAINING PROTEIN-RELATED"/>
    <property type="match status" value="1"/>
</dbReference>
<evidence type="ECO:0000313" key="2">
    <source>
        <dbReference type="EMBL" id="OBR15155.1"/>
    </source>
</evidence>
<dbReference type="PANTHER" id="PTHR38166:SF1">
    <property type="entry name" value="C2H2-TYPE DOMAIN-CONTAINING PROTEIN"/>
    <property type="match status" value="1"/>
</dbReference>
<evidence type="ECO:0000256" key="1">
    <source>
        <dbReference type="SAM" id="MobiDB-lite"/>
    </source>
</evidence>
<feature type="region of interest" description="Disordered" evidence="1">
    <location>
        <begin position="77"/>
        <end position="155"/>
    </location>
</feature>
<feature type="compositionally biased region" description="Polar residues" evidence="1">
    <location>
        <begin position="390"/>
        <end position="399"/>
    </location>
</feature>
<gene>
    <name evidence="2" type="ORF">CH63R_00335</name>
</gene>
<comment type="caution">
    <text evidence="2">The sequence shown here is derived from an EMBL/GenBank/DDBJ whole genome shotgun (WGS) entry which is preliminary data.</text>
</comment>
<organism evidence="2 3">
    <name type="scientific">Colletotrichum higginsianum (strain IMI 349063)</name>
    <name type="common">Crucifer anthracnose fungus</name>
    <dbReference type="NCBI Taxonomy" id="759273"/>
    <lineage>
        <taxon>Eukaryota</taxon>
        <taxon>Fungi</taxon>
        <taxon>Dikarya</taxon>
        <taxon>Ascomycota</taxon>
        <taxon>Pezizomycotina</taxon>
        <taxon>Sordariomycetes</taxon>
        <taxon>Hypocreomycetidae</taxon>
        <taxon>Glomerellales</taxon>
        <taxon>Glomerellaceae</taxon>
        <taxon>Colletotrichum</taxon>
        <taxon>Colletotrichum destructivum species complex</taxon>
    </lineage>
</organism>
<feature type="compositionally biased region" description="Polar residues" evidence="1">
    <location>
        <begin position="77"/>
        <end position="94"/>
    </location>
</feature>
<proteinExistence type="predicted"/>
<protein>
    <submittedName>
        <fullName evidence="2">Het and ankyrin domain protein</fullName>
    </submittedName>
</protein>
<evidence type="ECO:0000313" key="3">
    <source>
        <dbReference type="Proteomes" id="UP000092177"/>
    </source>
</evidence>
<dbReference type="KEGG" id="chig:CH63R_00335"/>
<sequence length="448" mass="49538">MLFWSHIALVADGLVAPEGRRLRRSWPGPACCSTTVAFLSRHLAGAHADWLIAQSTAEWISKVYRFYTTSVSLSDQCPTTEQVTTRAPAGTSSNRVEKRQNAKTKAGLKGSAKSKGIGKAAAAKSRLPLEDRKDDDDESEDGHDSDTGAHPEGSRSTEARLMACPYYKMDPIQHYRCVEKHKLDGFNRLKQHIERCHSTTLYYCALCWVKFKDAEARDGHMRSGGCEPIAGPEDFTGDEINRLQNNLPRGWPDHDKWYWVWDNFFAAHPRPESPYVYEGIREPLSLLTSIAKRNANSQEFGDWLMARLRMPFSEYSTLWDDIIGQLLTLCHEHTPLSRQSPPPPPSANAPPTAMTHAALYSHGGSGSMSFFPRPYSTIEPIPHDGWAQPLQMNTPSASQAAPGPGNPGRNGSSTGATPGHDDWNIAAGGTQSTDEAAPDPMDEFMDFL</sequence>